<dbReference type="GO" id="GO:0006635">
    <property type="term" value="P:fatty acid beta-oxidation"/>
    <property type="evidence" value="ECO:0007669"/>
    <property type="project" value="TreeGrafter"/>
</dbReference>
<keyword evidence="3" id="KW-0012">Acyltransferase</keyword>
<proteinExistence type="inferred from homology"/>
<dbReference type="GO" id="GO:0005739">
    <property type="term" value="C:mitochondrion"/>
    <property type="evidence" value="ECO:0007669"/>
    <property type="project" value="TreeGrafter"/>
</dbReference>
<accession>A0A815NBG1</accession>
<dbReference type="InterPro" id="IPR020616">
    <property type="entry name" value="Thiolase_N"/>
</dbReference>
<dbReference type="Gene3D" id="3.40.47.10">
    <property type="match status" value="2"/>
</dbReference>
<protein>
    <recommendedName>
        <fullName evidence="4">Thiolase N-terminal domain-containing protein</fullName>
    </recommendedName>
</protein>
<dbReference type="InterPro" id="IPR016039">
    <property type="entry name" value="Thiolase-like"/>
</dbReference>
<dbReference type="AlphaFoldDB" id="A0A815NBG1"/>
<dbReference type="PANTHER" id="PTHR18919">
    <property type="entry name" value="ACETYL-COA C-ACYLTRANSFERASE"/>
    <property type="match status" value="1"/>
</dbReference>
<dbReference type="Proteomes" id="UP000681967">
    <property type="component" value="Unassembled WGS sequence"/>
</dbReference>
<dbReference type="EMBL" id="CAJNOV010010881">
    <property type="protein sequence ID" value="CAF1427330.1"/>
    <property type="molecule type" value="Genomic_DNA"/>
</dbReference>
<evidence type="ECO:0000256" key="2">
    <source>
        <dbReference type="ARBA" id="ARBA00022679"/>
    </source>
</evidence>
<evidence type="ECO:0000313" key="7">
    <source>
        <dbReference type="Proteomes" id="UP000663855"/>
    </source>
</evidence>
<dbReference type="GO" id="GO:0003985">
    <property type="term" value="F:acetyl-CoA C-acetyltransferase activity"/>
    <property type="evidence" value="ECO:0007669"/>
    <property type="project" value="TreeGrafter"/>
</dbReference>
<dbReference type="Proteomes" id="UP000663855">
    <property type="component" value="Unassembled WGS sequence"/>
</dbReference>
<comment type="caution">
    <text evidence="5">The sequence shown here is derived from an EMBL/GenBank/DDBJ whole genome shotgun (WGS) entry which is preliminary data.</text>
</comment>
<name>A0A815NBG1_9BILA</name>
<reference evidence="5" key="1">
    <citation type="submission" date="2021-02" db="EMBL/GenBank/DDBJ databases">
        <authorList>
            <person name="Nowell W R."/>
        </authorList>
    </citation>
    <scope>NUCLEOTIDE SEQUENCE</scope>
</reference>
<dbReference type="Pfam" id="PF00108">
    <property type="entry name" value="Thiolase_N"/>
    <property type="match status" value="1"/>
</dbReference>
<evidence type="ECO:0000256" key="1">
    <source>
        <dbReference type="ARBA" id="ARBA00010982"/>
    </source>
</evidence>
<evidence type="ECO:0000259" key="4">
    <source>
        <dbReference type="Pfam" id="PF00108"/>
    </source>
</evidence>
<dbReference type="SUPFAM" id="SSF53901">
    <property type="entry name" value="Thiolase-like"/>
    <property type="match status" value="1"/>
</dbReference>
<gene>
    <name evidence="6" type="ORF">BYL167_LOCUS49035</name>
    <name evidence="5" type="ORF">CJN711_LOCUS23364</name>
</gene>
<evidence type="ECO:0000313" key="6">
    <source>
        <dbReference type="EMBL" id="CAF4821948.1"/>
    </source>
</evidence>
<evidence type="ECO:0000313" key="5">
    <source>
        <dbReference type="EMBL" id="CAF1427330.1"/>
    </source>
</evidence>
<organism evidence="5 7">
    <name type="scientific">Rotaria magnacalcarata</name>
    <dbReference type="NCBI Taxonomy" id="392030"/>
    <lineage>
        <taxon>Eukaryota</taxon>
        <taxon>Metazoa</taxon>
        <taxon>Spiralia</taxon>
        <taxon>Gnathifera</taxon>
        <taxon>Rotifera</taxon>
        <taxon>Eurotatoria</taxon>
        <taxon>Bdelloidea</taxon>
        <taxon>Philodinida</taxon>
        <taxon>Philodinidae</taxon>
        <taxon>Rotaria</taxon>
    </lineage>
</organism>
<feature type="domain" description="Thiolase N-terminal" evidence="4">
    <location>
        <begin position="19"/>
        <end position="116"/>
    </location>
</feature>
<comment type="similarity">
    <text evidence="1">Belongs to the thiolase-like superfamily. Thiolase family.</text>
</comment>
<dbReference type="EMBL" id="CAJOBH010144893">
    <property type="protein sequence ID" value="CAF4821948.1"/>
    <property type="molecule type" value="Genomic_DNA"/>
</dbReference>
<evidence type="ECO:0000256" key="3">
    <source>
        <dbReference type="ARBA" id="ARBA00023315"/>
    </source>
</evidence>
<sequence>MHLSNISYIKKTIVFKQAIYIVGTRRTSFGTFGGKLKDYTAIDLQEAANRVIGNVCRTSTYAIYLARHAALRIGVPIHVPALNVNRLCGSVFQPVINGGQEIQLGESNIILCDGAETENLAKKYKITRQEADEFALQFQKRWQQTNDQGLFRDEIERIQTKEKRSS</sequence>
<keyword evidence="2" id="KW-0808">Transferase</keyword>
<dbReference type="PANTHER" id="PTHR18919:SF107">
    <property type="entry name" value="ACETYL-COA ACETYLTRANSFERASE, CYTOSOLIC"/>
    <property type="match status" value="1"/>
</dbReference>